<dbReference type="eggNOG" id="ENOG5032ZZ6">
    <property type="taxonomic scope" value="Bacteria"/>
</dbReference>
<feature type="signal peptide" evidence="1">
    <location>
        <begin position="1"/>
        <end position="25"/>
    </location>
</feature>
<evidence type="ECO:0000313" key="3">
    <source>
        <dbReference type="Proteomes" id="UP000024001"/>
    </source>
</evidence>
<keyword evidence="3" id="KW-1185">Reference proteome</keyword>
<dbReference type="EMBL" id="JFYO01000011">
    <property type="protein sequence ID" value="EZP25277.1"/>
    <property type="molecule type" value="Genomic_DNA"/>
</dbReference>
<dbReference type="PROSITE" id="PS51257">
    <property type="entry name" value="PROKAR_LIPOPROTEIN"/>
    <property type="match status" value="1"/>
</dbReference>
<keyword evidence="2" id="KW-0808">Transferase</keyword>
<reference evidence="2 3" key="1">
    <citation type="submission" date="2014-03" db="EMBL/GenBank/DDBJ databases">
        <title>Draft Genome Sequences of 13 Willow Endophytes.</title>
        <authorList>
            <person name="Gan H.Y."/>
            <person name="Gan H.M."/>
            <person name="Savka M.A."/>
            <person name="Hudson A.O."/>
        </authorList>
    </citation>
    <scope>NUCLEOTIDE SEQUENCE [LARGE SCALE GENOMIC DNA]</scope>
    <source>
        <strain evidence="2 3">RIT293</strain>
    </source>
</reference>
<evidence type="ECO:0000256" key="1">
    <source>
        <dbReference type="SAM" id="SignalP"/>
    </source>
</evidence>
<dbReference type="PATRIC" id="fig|273677.3.peg.2702"/>
<dbReference type="RefSeq" id="WP_036313586.1">
    <property type="nucleotide sequence ID" value="NZ_CP031421.1"/>
</dbReference>
<dbReference type="GO" id="GO:0016740">
    <property type="term" value="F:transferase activity"/>
    <property type="evidence" value="ECO:0007669"/>
    <property type="project" value="UniProtKB-KW"/>
</dbReference>
<organism evidence="2 3">
    <name type="scientific">Microbacterium oleivorans</name>
    <dbReference type="NCBI Taxonomy" id="273677"/>
    <lineage>
        <taxon>Bacteria</taxon>
        <taxon>Bacillati</taxon>
        <taxon>Actinomycetota</taxon>
        <taxon>Actinomycetes</taxon>
        <taxon>Micrococcales</taxon>
        <taxon>Microbacteriaceae</taxon>
        <taxon>Microbacterium</taxon>
    </lineage>
</organism>
<feature type="chain" id="PRO_5039506289" evidence="1">
    <location>
        <begin position="26"/>
        <end position="161"/>
    </location>
</feature>
<dbReference type="OrthoDB" id="3267550at2"/>
<name>A0A031FLV2_9MICO</name>
<evidence type="ECO:0000313" key="2">
    <source>
        <dbReference type="EMBL" id="EZP25277.1"/>
    </source>
</evidence>
<dbReference type="KEGG" id="moo:BWL13_00872"/>
<keyword evidence="1" id="KW-0732">Signal</keyword>
<dbReference type="Proteomes" id="UP000024001">
    <property type="component" value="Unassembled WGS sequence"/>
</dbReference>
<comment type="caution">
    <text evidence="2">The sequence shown here is derived from an EMBL/GenBank/DDBJ whole genome shotgun (WGS) entry which is preliminary data.</text>
</comment>
<proteinExistence type="predicted"/>
<accession>A0A031FLV2</accession>
<sequence>MKSRLIASLALGAAVVLGTTGCNMLAPQATTIQYSASDGVNVPDSGPLKVRNALIIANEDGTLGNLVAAIVNNTDDDLALNVSIDGQPQKVAVDANSTVSLGVDSAPMLFDNVGKPGATVAVSFQSGEGEGVRIDVPILDGTLPYYTQFVPTPAATATPEG</sequence>
<protein>
    <submittedName>
        <fullName evidence="2">Putative acyl-CoA transferase</fullName>
    </submittedName>
</protein>
<dbReference type="GeneID" id="91431275"/>
<dbReference type="AlphaFoldDB" id="A0A031FLV2"/>
<gene>
    <name evidence="2" type="ORF">BW34_02731</name>
</gene>